<dbReference type="SUPFAM" id="SSF116878">
    <property type="entry name" value="TrmE connector domain"/>
    <property type="match status" value="1"/>
</dbReference>
<dbReference type="PANTHER" id="PTHR42714:SF2">
    <property type="entry name" value="TRNA MODIFICATION GTPASE GTPBP3, MITOCHONDRIAL"/>
    <property type="match status" value="1"/>
</dbReference>
<feature type="domain" description="TrmE-type G" evidence="7">
    <location>
        <begin position="215"/>
        <end position="354"/>
    </location>
</feature>
<evidence type="ECO:0000256" key="4">
    <source>
        <dbReference type="ARBA" id="ARBA00022958"/>
    </source>
</evidence>
<dbReference type="InterPro" id="IPR031168">
    <property type="entry name" value="G_TrmE"/>
</dbReference>
<dbReference type="InterPro" id="IPR027417">
    <property type="entry name" value="P-loop_NTPase"/>
</dbReference>
<dbReference type="InterPro" id="IPR005225">
    <property type="entry name" value="Small_GTP-bd"/>
</dbReference>
<dbReference type="NCBIfam" id="TIGR00231">
    <property type="entry name" value="small_GTP"/>
    <property type="match status" value="1"/>
</dbReference>
<evidence type="ECO:0000256" key="2">
    <source>
        <dbReference type="ARBA" id="ARBA00022694"/>
    </source>
</evidence>
<comment type="similarity">
    <text evidence="1 6">Belongs to the TRAFAC class TrmE-Era-EngA-EngB-Septin-like GTPase superfamily. TrmE GTPase family.</text>
</comment>
<feature type="binding site" evidence="6">
    <location>
        <begin position="269"/>
        <end position="272"/>
    </location>
    <ligand>
        <name>GTP</name>
        <dbReference type="ChEBI" id="CHEBI:37565"/>
    </ligand>
</feature>
<dbReference type="CDD" id="cd14858">
    <property type="entry name" value="TrmE_N"/>
    <property type="match status" value="1"/>
</dbReference>
<dbReference type="PROSITE" id="PS51709">
    <property type="entry name" value="G_TRME"/>
    <property type="match status" value="1"/>
</dbReference>
<feature type="binding site" evidence="6">
    <location>
        <position position="250"/>
    </location>
    <ligand>
        <name>Mg(2+)</name>
        <dbReference type="ChEBI" id="CHEBI:18420"/>
    </ligand>
</feature>
<dbReference type="InterPro" id="IPR025867">
    <property type="entry name" value="MnmE_helical"/>
</dbReference>
<comment type="function">
    <text evidence="6">Exhibits a very high intrinsic GTPase hydrolysis rate. Involved in the addition of a carboxymethylaminomethyl (cmnm) group at the wobble position (U34) of certain tRNAs, forming tRNA-cmnm(5)s(2)U34.</text>
</comment>
<feature type="binding site" evidence="6">
    <location>
        <position position="427"/>
    </location>
    <ligand>
        <name>(6S)-5-formyl-5,6,7,8-tetrahydrofolate</name>
        <dbReference type="ChEBI" id="CHEBI:57457"/>
    </ligand>
</feature>
<dbReference type="CDD" id="cd04164">
    <property type="entry name" value="trmE"/>
    <property type="match status" value="1"/>
</dbReference>
<dbReference type="PANTHER" id="PTHR42714">
    <property type="entry name" value="TRNA MODIFICATION GTPASE GTPBP3"/>
    <property type="match status" value="1"/>
</dbReference>
<name>A0ABX0XQJ0_9SPHN</name>
<dbReference type="SUPFAM" id="SSF52540">
    <property type="entry name" value="P-loop containing nucleoside triphosphate hydrolases"/>
    <property type="match status" value="1"/>
</dbReference>
<dbReference type="Gene3D" id="1.20.120.430">
    <property type="entry name" value="tRNA modification GTPase MnmE domain 2"/>
    <property type="match status" value="1"/>
</dbReference>
<feature type="binding site" evidence="6">
    <location>
        <position position="24"/>
    </location>
    <ligand>
        <name>(6S)-5-formyl-5,6,7,8-tetrahydrofolate</name>
        <dbReference type="ChEBI" id="CHEBI:57457"/>
    </ligand>
</feature>
<dbReference type="EC" id="3.6.-.-" evidence="6"/>
<keyword evidence="5 6" id="KW-0342">GTP-binding</keyword>
<dbReference type="HAMAP" id="MF_00379">
    <property type="entry name" value="GTPase_MnmE"/>
    <property type="match status" value="1"/>
</dbReference>
<dbReference type="Gene3D" id="3.40.50.300">
    <property type="entry name" value="P-loop containing nucleotide triphosphate hydrolases"/>
    <property type="match status" value="1"/>
</dbReference>
<keyword evidence="4 6" id="KW-0630">Potassium</keyword>
<comment type="subcellular location">
    <subcellularLocation>
        <location evidence="6">Cytoplasm</location>
    </subcellularLocation>
</comment>
<comment type="caution">
    <text evidence="8">The sequence shown here is derived from an EMBL/GenBank/DDBJ whole genome shotgun (WGS) entry which is preliminary data.</text>
</comment>
<comment type="caution">
    <text evidence="6">Lacks conserved residue(s) required for the propagation of feature annotation.</text>
</comment>
<feature type="binding site" evidence="6">
    <location>
        <begin position="244"/>
        <end position="250"/>
    </location>
    <ligand>
        <name>GTP</name>
        <dbReference type="ChEBI" id="CHEBI:37565"/>
    </ligand>
</feature>
<reference evidence="8 9" key="1">
    <citation type="submission" date="2020-03" db="EMBL/GenBank/DDBJ databases">
        <title>Genomic Encyclopedia of Type Strains, Phase IV (KMG-IV): sequencing the most valuable type-strain genomes for metagenomic binning, comparative biology and taxonomic classification.</title>
        <authorList>
            <person name="Goeker M."/>
        </authorList>
    </citation>
    <scope>NUCLEOTIDE SEQUENCE [LARGE SCALE GENOMIC DNA]</scope>
    <source>
        <strain evidence="8 9">DSM 27651</strain>
    </source>
</reference>
<keyword evidence="2 6" id="KW-0819">tRNA processing</keyword>
<feature type="binding site" evidence="6">
    <location>
        <position position="229"/>
    </location>
    <ligand>
        <name>Mg(2+)</name>
        <dbReference type="ChEBI" id="CHEBI:18420"/>
    </ligand>
</feature>
<dbReference type="NCBIfam" id="NF003661">
    <property type="entry name" value="PRK05291.1-3"/>
    <property type="match status" value="1"/>
</dbReference>
<keyword evidence="6" id="KW-0479">Metal-binding</keyword>
<keyword evidence="9" id="KW-1185">Reference proteome</keyword>
<dbReference type="SUPFAM" id="SSF103025">
    <property type="entry name" value="Folate-binding domain"/>
    <property type="match status" value="1"/>
</dbReference>
<feature type="binding site" evidence="6">
    <location>
        <begin position="225"/>
        <end position="230"/>
    </location>
    <ligand>
        <name>GTP</name>
        <dbReference type="ChEBI" id="CHEBI:37565"/>
    </ligand>
</feature>
<dbReference type="InterPro" id="IPR027266">
    <property type="entry name" value="TrmE/GcvT-like"/>
</dbReference>
<dbReference type="Pfam" id="PF12631">
    <property type="entry name" value="MnmE_helical"/>
    <property type="match status" value="1"/>
</dbReference>
<keyword evidence="6" id="KW-0460">Magnesium</keyword>
<dbReference type="InterPro" id="IPR027368">
    <property type="entry name" value="MnmE_dom2"/>
</dbReference>
<dbReference type="InterPro" id="IPR004520">
    <property type="entry name" value="GTPase_MnmE"/>
</dbReference>
<dbReference type="InterPro" id="IPR006073">
    <property type="entry name" value="GTP-bd"/>
</dbReference>
<dbReference type="Gene3D" id="3.30.1360.120">
    <property type="entry name" value="Probable tRNA modification gtpase trme, domain 1"/>
    <property type="match status" value="1"/>
</dbReference>
<dbReference type="GO" id="GO:0016787">
    <property type="term" value="F:hydrolase activity"/>
    <property type="evidence" value="ECO:0007669"/>
    <property type="project" value="UniProtKB-KW"/>
</dbReference>
<evidence type="ECO:0000256" key="5">
    <source>
        <dbReference type="ARBA" id="ARBA00023134"/>
    </source>
</evidence>
<keyword evidence="6 8" id="KW-0378">Hydrolase</keyword>
<protein>
    <recommendedName>
        <fullName evidence="6">tRNA modification GTPase MnmE</fullName>
        <ecNumber evidence="6">3.6.-.-</ecNumber>
    </recommendedName>
</protein>
<dbReference type="Proteomes" id="UP000734218">
    <property type="component" value="Unassembled WGS sequence"/>
</dbReference>
<comment type="cofactor">
    <cofactor evidence="6">
        <name>K(+)</name>
        <dbReference type="ChEBI" id="CHEBI:29103"/>
    </cofactor>
    <text evidence="6">Binds 1 potassium ion per subunit.</text>
</comment>
<keyword evidence="6" id="KW-0963">Cytoplasm</keyword>
<sequence>MTTTADTIFALATGTPPAAIAIIRVSGSRSWQVAEALAGPLPSPWSPAYRRFRKPGSSDILDKGLLILFLASRSATGEDVAEFHLHGSRAVVAAMLDTLGEFEGCRLAEAGEFTRRAFENGRLDLTAVEGLGDLLAAQTETQRRHAIRIAEGGLAAKIAEWRRHILACAAAVEALLDFSDEGDVEEVALASRIAALDAEMSRLIAQPSSERLQAGVEVVIAGPPNSGKSTLLNALVGREAAITSPHAGTTRDLVQVPAVIDGLPVRITDSAGLRTQDADEVERIGIERAERAIALADIVLWLGDEPPPTKAIWVHSRADLPGRGLQPPECDVMVSAATGLGLSTLAKRIGAAARLVVPAEDVVALNDRQRAEVVGARDALRLGIVETDPLLLSEALRQALLALDRLRGASYAEEMLDQLFSRFCIGK</sequence>
<accession>A0ABX0XQJ0</accession>
<organism evidence="8 9">
    <name type="scientific">Sphingomonas jejuensis</name>
    <dbReference type="NCBI Taxonomy" id="904715"/>
    <lineage>
        <taxon>Bacteria</taxon>
        <taxon>Pseudomonadati</taxon>
        <taxon>Pseudomonadota</taxon>
        <taxon>Alphaproteobacteria</taxon>
        <taxon>Sphingomonadales</taxon>
        <taxon>Sphingomonadaceae</taxon>
        <taxon>Sphingomonas</taxon>
    </lineage>
</organism>
<dbReference type="InterPro" id="IPR018948">
    <property type="entry name" value="GTP-bd_TrmE_N"/>
</dbReference>
<feature type="binding site" evidence="6">
    <location>
        <position position="122"/>
    </location>
    <ligand>
        <name>(6S)-5-formyl-5,6,7,8-tetrahydrofolate</name>
        <dbReference type="ChEBI" id="CHEBI:57457"/>
    </ligand>
</feature>
<keyword evidence="3 6" id="KW-0547">Nucleotide-binding</keyword>
<dbReference type="EMBL" id="JAATJE010000002">
    <property type="protein sequence ID" value="NJC34951.1"/>
    <property type="molecule type" value="Genomic_DNA"/>
</dbReference>
<feature type="binding site" evidence="6">
    <location>
        <position position="82"/>
    </location>
    <ligand>
        <name>(6S)-5-formyl-5,6,7,8-tetrahydrofolate</name>
        <dbReference type="ChEBI" id="CHEBI:57457"/>
    </ligand>
</feature>
<evidence type="ECO:0000313" key="8">
    <source>
        <dbReference type="EMBL" id="NJC34951.1"/>
    </source>
</evidence>
<evidence type="ECO:0000256" key="1">
    <source>
        <dbReference type="ARBA" id="ARBA00011043"/>
    </source>
</evidence>
<dbReference type="Pfam" id="PF01926">
    <property type="entry name" value="MMR_HSR1"/>
    <property type="match status" value="1"/>
</dbReference>
<dbReference type="Pfam" id="PF10396">
    <property type="entry name" value="TrmE_N"/>
    <property type="match status" value="1"/>
</dbReference>
<gene>
    <name evidence="6" type="primary">mnmE</name>
    <name evidence="6" type="synonym">trmE</name>
    <name evidence="8" type="ORF">GGR88_002465</name>
</gene>
<comment type="subunit">
    <text evidence="6">Homodimer. Heterotetramer of two MnmE and two MnmG subunits.</text>
</comment>
<evidence type="ECO:0000256" key="3">
    <source>
        <dbReference type="ARBA" id="ARBA00022741"/>
    </source>
</evidence>
<evidence type="ECO:0000256" key="6">
    <source>
        <dbReference type="HAMAP-Rule" id="MF_00379"/>
    </source>
</evidence>
<proteinExistence type="inferred from homology"/>
<dbReference type="RefSeq" id="WP_245196906.1">
    <property type="nucleotide sequence ID" value="NZ_JAATJE010000002.1"/>
</dbReference>
<evidence type="ECO:0000259" key="7">
    <source>
        <dbReference type="PROSITE" id="PS51709"/>
    </source>
</evidence>
<evidence type="ECO:0000313" key="9">
    <source>
        <dbReference type="Proteomes" id="UP000734218"/>
    </source>
</evidence>